<organism evidence="3">
    <name type="scientific">Ignavibacterium album</name>
    <dbReference type="NCBI Taxonomy" id="591197"/>
    <lineage>
        <taxon>Bacteria</taxon>
        <taxon>Pseudomonadati</taxon>
        <taxon>Ignavibacteriota</taxon>
        <taxon>Ignavibacteria</taxon>
        <taxon>Ignavibacteriales</taxon>
        <taxon>Ignavibacteriaceae</taxon>
        <taxon>Ignavibacterium</taxon>
    </lineage>
</organism>
<feature type="domain" description="Glycosyl transferase family 1" evidence="1">
    <location>
        <begin position="188"/>
        <end position="353"/>
    </location>
</feature>
<reference evidence="3" key="1">
    <citation type="journal article" date="2020" name="mSystems">
        <title>Genome- and Community-Level Interaction Insights into Carbon Utilization and Element Cycling Functions of Hydrothermarchaeota in Hydrothermal Sediment.</title>
        <authorList>
            <person name="Zhou Z."/>
            <person name="Liu Y."/>
            <person name="Xu W."/>
            <person name="Pan J."/>
            <person name="Luo Z.H."/>
            <person name="Li M."/>
        </authorList>
    </citation>
    <scope>NUCLEOTIDE SEQUENCE [LARGE SCALE GENOMIC DNA]</scope>
    <source>
        <strain evidence="3">SpSt-479</strain>
    </source>
</reference>
<keyword evidence="3" id="KW-0808">Transferase</keyword>
<dbReference type="SUPFAM" id="SSF53756">
    <property type="entry name" value="UDP-Glycosyltransferase/glycogen phosphorylase"/>
    <property type="match status" value="1"/>
</dbReference>
<proteinExistence type="predicted"/>
<dbReference type="AlphaFoldDB" id="A0A7V2ZK53"/>
<evidence type="ECO:0000259" key="2">
    <source>
        <dbReference type="Pfam" id="PF13439"/>
    </source>
</evidence>
<sequence length="388" mass="44661">MEVRKFNVLHTISGLSLKSGGPSLSVYQLVKGLREKGLDARILCLATKDPNEKLISKDNFIRTIELSNIKILGYSKRLSLFFQEDSNYDIYHLHGLWELFVHQMVYNARKNKKPYLITPRGMLRPWALNQSKIKKQIALMLYQKKDLRESSCLHATAKIEADEIRELGFENPIAVIPNGINLSEYFVRKETKNKTTNTILYLSRVFPKKGLELLIEAWANIPRSERKNWEIIIAGNGEDNYIYQLQSLIKKRLLENEIKFIGPRYGSEKVEIFHQADLFVLPTLGENFGMAIAEALAFGVPVITTKGAPWEDLVTHNAGWWIDIGVEPLANSLTEAMKLSDDDRIRMGLNGRKLVEEKYSIESVADKMIKLYEWILNKREKPEFVNTF</sequence>
<name>A0A7V2ZK53_9BACT</name>
<evidence type="ECO:0000313" key="3">
    <source>
        <dbReference type="EMBL" id="HFI91454.1"/>
    </source>
</evidence>
<dbReference type="PANTHER" id="PTHR12526">
    <property type="entry name" value="GLYCOSYLTRANSFERASE"/>
    <property type="match status" value="1"/>
</dbReference>
<dbReference type="PANTHER" id="PTHR12526:SF638">
    <property type="entry name" value="SPORE COAT PROTEIN SA"/>
    <property type="match status" value="1"/>
</dbReference>
<dbReference type="Pfam" id="PF00534">
    <property type="entry name" value="Glycos_transf_1"/>
    <property type="match status" value="1"/>
</dbReference>
<dbReference type="Gene3D" id="3.40.50.2000">
    <property type="entry name" value="Glycogen Phosphorylase B"/>
    <property type="match status" value="2"/>
</dbReference>
<gene>
    <name evidence="3" type="ORF">ENS31_07995</name>
</gene>
<feature type="domain" description="Glycosyltransferase subfamily 4-like N-terminal" evidence="2">
    <location>
        <begin position="20"/>
        <end position="183"/>
    </location>
</feature>
<evidence type="ECO:0000259" key="1">
    <source>
        <dbReference type="Pfam" id="PF00534"/>
    </source>
</evidence>
<comment type="caution">
    <text evidence="3">The sequence shown here is derived from an EMBL/GenBank/DDBJ whole genome shotgun (WGS) entry which is preliminary data.</text>
</comment>
<dbReference type="InterPro" id="IPR028098">
    <property type="entry name" value="Glyco_trans_4-like_N"/>
</dbReference>
<accession>A0A7V2ZK53</accession>
<dbReference type="EMBL" id="DSUJ01000008">
    <property type="protein sequence ID" value="HFI91454.1"/>
    <property type="molecule type" value="Genomic_DNA"/>
</dbReference>
<dbReference type="InterPro" id="IPR001296">
    <property type="entry name" value="Glyco_trans_1"/>
</dbReference>
<dbReference type="GO" id="GO:0016757">
    <property type="term" value="F:glycosyltransferase activity"/>
    <property type="evidence" value="ECO:0007669"/>
    <property type="project" value="InterPro"/>
</dbReference>
<protein>
    <submittedName>
        <fullName evidence="3">Glycosyltransferase</fullName>
    </submittedName>
</protein>
<dbReference type="Pfam" id="PF13439">
    <property type="entry name" value="Glyco_transf_4"/>
    <property type="match status" value="1"/>
</dbReference>